<dbReference type="EMBL" id="VAVY01000003">
    <property type="protein sequence ID" value="TMM62233.1"/>
    <property type="molecule type" value="Genomic_DNA"/>
</dbReference>
<gene>
    <name evidence="1" type="ORF">FEF10_19220</name>
</gene>
<organism evidence="1 2">
    <name type="scientific">Pseudomonas protegens</name>
    <dbReference type="NCBI Taxonomy" id="380021"/>
    <lineage>
        <taxon>Bacteria</taxon>
        <taxon>Pseudomonadati</taxon>
        <taxon>Pseudomonadota</taxon>
        <taxon>Gammaproteobacteria</taxon>
        <taxon>Pseudomonadales</taxon>
        <taxon>Pseudomonadaceae</taxon>
        <taxon>Pseudomonas</taxon>
    </lineage>
</organism>
<comment type="caution">
    <text evidence="1">The sequence shown here is derived from an EMBL/GenBank/DDBJ whole genome shotgun (WGS) entry which is preliminary data.</text>
</comment>
<evidence type="ECO:0000313" key="1">
    <source>
        <dbReference type="EMBL" id="TMM62233.1"/>
    </source>
</evidence>
<keyword evidence="2" id="KW-1185">Reference proteome</keyword>
<evidence type="ECO:0000313" key="2">
    <source>
        <dbReference type="Proteomes" id="UP000310095"/>
    </source>
</evidence>
<sequence>MSAIPYTGMGRSTNTTNRGFFNRICLSPSARGWPLPLKPDKIARLRRPASAGHPETLFLCFRQSHWFGRYP</sequence>
<reference evidence="1 2" key="1">
    <citation type="submission" date="2019-05" db="EMBL/GenBank/DDBJ databases">
        <title>Identification and Biocontrol Activity Analysis of Biocontrol Strain PF-1 Based on Genome-wide Data.</title>
        <authorList>
            <person name="Qi J."/>
        </authorList>
    </citation>
    <scope>NUCLEOTIDE SEQUENCE [LARGE SCALE GENOMIC DNA]</scope>
    <source>
        <strain evidence="1 2">PF-1</strain>
    </source>
</reference>
<proteinExistence type="predicted"/>
<accession>A0ABY2VFP3</accession>
<dbReference type="Proteomes" id="UP000310095">
    <property type="component" value="Unassembled WGS sequence"/>
</dbReference>
<name>A0ABY2VFP3_9PSED</name>
<protein>
    <submittedName>
        <fullName evidence="1">Uncharacterized protein</fullName>
    </submittedName>
</protein>